<dbReference type="Gene3D" id="3.30.200.20">
    <property type="entry name" value="Phosphorylase Kinase, domain 1"/>
    <property type="match status" value="1"/>
</dbReference>
<dbReference type="InterPro" id="IPR050339">
    <property type="entry name" value="CC_SR_Kinase"/>
</dbReference>
<dbReference type="CDD" id="cd09768">
    <property type="entry name" value="Luminal_EIF2AK3"/>
    <property type="match status" value="1"/>
</dbReference>
<keyword evidence="14" id="KW-0346">Stress response</keyword>
<accession>A0A1I8QCG3</accession>
<reference evidence="24" key="1">
    <citation type="submission" date="2020-05" db="UniProtKB">
        <authorList>
            <consortium name="EnsemblMetazoa"/>
        </authorList>
    </citation>
    <scope>IDENTIFICATION</scope>
    <source>
        <strain evidence="24">USDA</strain>
    </source>
</reference>
<feature type="compositionally biased region" description="Polar residues" evidence="21">
    <location>
        <begin position="658"/>
        <end position="670"/>
    </location>
</feature>
<evidence type="ECO:0000256" key="13">
    <source>
        <dbReference type="ARBA" id="ARBA00022989"/>
    </source>
</evidence>
<evidence type="ECO:0000256" key="22">
    <source>
        <dbReference type="SAM" id="SignalP"/>
    </source>
</evidence>
<dbReference type="PANTHER" id="PTHR11042">
    <property type="entry name" value="EUKARYOTIC TRANSLATION INITIATION FACTOR 2-ALPHA KINASE EIF2-ALPHA KINASE -RELATED"/>
    <property type="match status" value="1"/>
</dbReference>
<evidence type="ECO:0000256" key="12">
    <source>
        <dbReference type="ARBA" id="ARBA00022845"/>
    </source>
</evidence>
<dbReference type="InterPro" id="IPR011047">
    <property type="entry name" value="Quinoprotein_ADH-like_sf"/>
</dbReference>
<dbReference type="STRING" id="35570.A0A1I8QCG3"/>
<dbReference type="GO" id="GO:0004694">
    <property type="term" value="F:eukaryotic translation initiation factor 2alpha kinase activity"/>
    <property type="evidence" value="ECO:0007669"/>
    <property type="project" value="TreeGrafter"/>
</dbReference>
<dbReference type="EnsemblMetazoa" id="SCAU015887-RA">
    <property type="protein sequence ID" value="SCAU015887-PA"/>
    <property type="gene ID" value="SCAU015887"/>
</dbReference>
<dbReference type="PANTHER" id="PTHR11042:SF91">
    <property type="entry name" value="EUKARYOTIC TRANSLATION INITIATION FACTOR 2-ALPHA KINASE"/>
    <property type="match status" value="1"/>
</dbReference>
<proteinExistence type="inferred from homology"/>
<dbReference type="InterPro" id="IPR018391">
    <property type="entry name" value="PQQ_b-propeller_rpt"/>
</dbReference>
<evidence type="ECO:0000259" key="23">
    <source>
        <dbReference type="PROSITE" id="PS50011"/>
    </source>
</evidence>
<keyword evidence="3" id="KW-0723">Serine/threonine-protein kinase</keyword>
<dbReference type="GO" id="GO:0034976">
    <property type="term" value="P:response to endoplasmic reticulum stress"/>
    <property type="evidence" value="ECO:0007669"/>
    <property type="project" value="UniProtKB-ARBA"/>
</dbReference>
<dbReference type="AlphaFoldDB" id="A0A1I8QCG3"/>
<dbReference type="VEuPathDB" id="VectorBase:SCAU015887"/>
<keyword evidence="16" id="KW-0325">Glycoprotein</keyword>
<keyword evidence="15" id="KW-0472">Membrane</keyword>
<dbReference type="SUPFAM" id="SSF50998">
    <property type="entry name" value="Quinoprotein alcohol dehydrogenase-like"/>
    <property type="match status" value="1"/>
</dbReference>
<dbReference type="InterPro" id="IPR015943">
    <property type="entry name" value="WD40/YVTN_repeat-like_dom_sf"/>
</dbReference>
<evidence type="ECO:0000256" key="2">
    <source>
        <dbReference type="ARBA" id="ARBA00012513"/>
    </source>
</evidence>
<dbReference type="PROSITE" id="PS00107">
    <property type="entry name" value="PROTEIN_KINASE_ATP"/>
    <property type="match status" value="1"/>
</dbReference>
<evidence type="ECO:0000256" key="5">
    <source>
        <dbReference type="ARBA" id="ARBA00022679"/>
    </source>
</evidence>
<dbReference type="Proteomes" id="UP000095300">
    <property type="component" value="Unassembled WGS sequence"/>
</dbReference>
<feature type="chain" id="PRO_5009328103" description="non-specific serine/threonine protein kinase" evidence="22">
    <location>
        <begin position="29"/>
        <end position="1195"/>
    </location>
</feature>
<keyword evidence="7 22" id="KW-0732">Signal</keyword>
<evidence type="ECO:0000256" key="15">
    <source>
        <dbReference type="ARBA" id="ARBA00023136"/>
    </source>
</evidence>
<evidence type="ECO:0000256" key="19">
    <source>
        <dbReference type="ARBA" id="ARBA00041500"/>
    </source>
</evidence>
<dbReference type="GO" id="GO:0005634">
    <property type="term" value="C:nucleus"/>
    <property type="evidence" value="ECO:0007669"/>
    <property type="project" value="TreeGrafter"/>
</dbReference>
<sequence length="1195" mass="133910">MGIQHELNVVRNCRKSLLHLTLLTSIVAAGVETATASNPVPSNHHHTLPVPDPPIALATDEPPQMPPPPPPLVEENMSSQSNSGQFYKKHLRPAIPFCNDKHERTIGRRLLYVTTLDGRLTALDITKGGKMRWSIPTAPGPLISSSIHRLELTNNGQFVRMIPSLSGGIYKFDGQSIDPIPITTDNLLSSSSKFSDDLVISGGKETRTYGVSARTGQMIYECSMDGCVNATEPEPNVMAPIEDGDDPLENENETQFQRTPNYMDEHDPLVDDVIVVRRLTQTVRAIETRTGTERWNFSVGQHELDLVRSADCHDRKFSDIDMAMLDLDIKVIVPEGVICAFSKSDPSAMLWKHKFNHPIVSAWKISESDDLESIDMFASAQWLWNRDDNLFEMPLPTISPSIYVGMYDKQLYIQESINLRKEIVDKSHLYTQLTTESTMPKIPWRPIGANSNSLVIYKQNGEKIISGGGAQQALPSAETKGNELVPYDDEMFALSAQSVLNASEYVNGNGFYLYTSGELEKPKDDEVCNNNNSKQNGLPAIKDAEHKPSTSINSSTEDDLAFNLDDIDAPVKVVILSLWFWWKEIVVIAFTSAVLMNLFIGQRNRERQIVVIERHIPVPTGIEATESSTAALLGPTTTATTTTTSTNTASKSTKVANRSLSESTSNSGDHFSSRFQSDFDLMQCLGRGGFGVVFEAKNKLDDCKYAIKRITLPNKEESRMRVMREVKTLANCEHQNIVRYFQSWVEKPPPGWQEEEDSKWLASEMSTSIQIETPTDTQSVFPAKIDKNQQLRSWMESMTSTACSSEHGYDNRLIDLDEDEDEDSCIVFRSESQSLALRESESDDESVVDNKKKSHNGAISIDIHSNSTDLSFSKGRRNIDYSQLSDSFQIEFVGSANGEEEMQAEIVHEEFAISNASNAGQNRKKNRPRDLALNISGGGAGAGAEQNNNCREHVSNPVKPVQNKVYLYIQMQLCRKESLRDWLRDNVTENRLEYIASIFHQIVDAVDYVHYKGLIHRDLKPSNIFFSQEGQIKIGDFGLVTDMADIPNIVTKCGDKTGMPSCVRHTQQVGTHLYMSPEQLRGLPYDFKVDIYSLGLIFFELLVYFGTEMERIMTLRSLRDGIYPKDFPHKHPKEYELLKKMLSATPEERPATQELKVQLNEILKLPELPGDSDAAVLKAAARRLSRSRTFSSSES</sequence>
<evidence type="ECO:0000256" key="16">
    <source>
        <dbReference type="ARBA" id="ARBA00023180"/>
    </source>
</evidence>
<dbReference type="InterPro" id="IPR017441">
    <property type="entry name" value="Protein_kinase_ATP_BS"/>
</dbReference>
<evidence type="ECO:0000256" key="8">
    <source>
        <dbReference type="ARBA" id="ARBA00022741"/>
    </source>
</evidence>
<keyword evidence="8 20" id="KW-0547">Nucleotide-binding</keyword>
<dbReference type="FunFam" id="3.30.200.20:FF:000193">
    <property type="entry name" value="Eukaryotic translation initiation factor 2-alpha kinase 3"/>
    <property type="match status" value="1"/>
</dbReference>
<comment type="similarity">
    <text evidence="18">Belongs to the protein kinase superfamily. Ser/Thr protein kinase family. GCN2 subfamily.</text>
</comment>
<keyword evidence="13" id="KW-1133">Transmembrane helix</keyword>
<keyword evidence="10" id="KW-0256">Endoplasmic reticulum</keyword>
<dbReference type="GO" id="GO:0005524">
    <property type="term" value="F:ATP binding"/>
    <property type="evidence" value="ECO:0007669"/>
    <property type="project" value="UniProtKB-UniRule"/>
</dbReference>
<gene>
    <name evidence="24" type="primary">106087616</name>
</gene>
<dbReference type="PROSITE" id="PS00108">
    <property type="entry name" value="PROTEIN_KINASE_ST"/>
    <property type="match status" value="1"/>
</dbReference>
<evidence type="ECO:0000256" key="1">
    <source>
        <dbReference type="ARBA" id="ARBA00004115"/>
    </source>
</evidence>
<dbReference type="InterPro" id="IPR000719">
    <property type="entry name" value="Prot_kinase_dom"/>
</dbReference>
<dbReference type="GO" id="GO:0005789">
    <property type="term" value="C:endoplasmic reticulum membrane"/>
    <property type="evidence" value="ECO:0007669"/>
    <property type="project" value="UniProtKB-SubCell"/>
</dbReference>
<evidence type="ECO:0000256" key="21">
    <source>
        <dbReference type="SAM" id="MobiDB-lite"/>
    </source>
</evidence>
<dbReference type="InterPro" id="IPR011009">
    <property type="entry name" value="Kinase-like_dom_sf"/>
</dbReference>
<dbReference type="OrthoDB" id="341578at2759"/>
<feature type="region of interest" description="Disordered" evidence="21">
    <location>
        <begin position="635"/>
        <end position="670"/>
    </location>
</feature>
<keyword evidence="5" id="KW-0808">Transferase</keyword>
<evidence type="ECO:0000256" key="18">
    <source>
        <dbReference type="ARBA" id="ARBA00037982"/>
    </source>
</evidence>
<keyword evidence="11 20" id="KW-0067">ATP-binding</keyword>
<dbReference type="InterPro" id="IPR008271">
    <property type="entry name" value="Ser/Thr_kinase_AS"/>
</dbReference>
<evidence type="ECO:0000313" key="24">
    <source>
        <dbReference type="EnsemblMetazoa" id="SCAU015887-PA"/>
    </source>
</evidence>
<keyword evidence="25" id="KW-1185">Reference proteome</keyword>
<keyword evidence="9" id="KW-0418">Kinase</keyword>
<evidence type="ECO:0000256" key="9">
    <source>
        <dbReference type="ARBA" id="ARBA00022777"/>
    </source>
</evidence>
<feature type="binding site" evidence="20">
    <location>
        <position position="708"/>
    </location>
    <ligand>
        <name>ATP</name>
        <dbReference type="ChEBI" id="CHEBI:30616"/>
    </ligand>
</feature>
<evidence type="ECO:0000256" key="10">
    <source>
        <dbReference type="ARBA" id="ARBA00022824"/>
    </source>
</evidence>
<feature type="compositionally biased region" description="Low complexity" evidence="21">
    <location>
        <begin position="635"/>
        <end position="656"/>
    </location>
</feature>
<evidence type="ECO:0000256" key="7">
    <source>
        <dbReference type="ARBA" id="ARBA00022729"/>
    </source>
</evidence>
<dbReference type="KEGG" id="scac:106087616"/>
<dbReference type="SMART" id="SM00220">
    <property type="entry name" value="S_TKc"/>
    <property type="match status" value="1"/>
</dbReference>
<keyword evidence="6" id="KW-0812">Transmembrane</keyword>
<feature type="region of interest" description="Disordered" evidence="21">
    <location>
        <begin position="918"/>
        <end position="955"/>
    </location>
</feature>
<organism evidence="24 25">
    <name type="scientific">Stomoxys calcitrans</name>
    <name type="common">Stable fly</name>
    <name type="synonym">Conops calcitrans</name>
    <dbReference type="NCBI Taxonomy" id="35570"/>
    <lineage>
        <taxon>Eukaryota</taxon>
        <taxon>Metazoa</taxon>
        <taxon>Ecdysozoa</taxon>
        <taxon>Arthropoda</taxon>
        <taxon>Hexapoda</taxon>
        <taxon>Insecta</taxon>
        <taxon>Pterygota</taxon>
        <taxon>Neoptera</taxon>
        <taxon>Endopterygota</taxon>
        <taxon>Diptera</taxon>
        <taxon>Brachycera</taxon>
        <taxon>Muscomorpha</taxon>
        <taxon>Muscoidea</taxon>
        <taxon>Muscidae</taxon>
        <taxon>Stomoxys</taxon>
    </lineage>
</organism>
<evidence type="ECO:0000256" key="4">
    <source>
        <dbReference type="ARBA" id="ARBA00022553"/>
    </source>
</evidence>
<keyword evidence="12" id="KW-0810">Translation regulation</keyword>
<dbReference type="Gene3D" id="2.130.10.10">
    <property type="entry name" value="YVTN repeat-like/Quinoprotein amine dehydrogenase"/>
    <property type="match status" value="1"/>
</dbReference>
<feature type="region of interest" description="Disordered" evidence="21">
    <location>
        <begin position="37"/>
        <end position="69"/>
    </location>
</feature>
<dbReference type="FunFam" id="1.10.510.10:FF:000251">
    <property type="entry name" value="eukaryotic translation initiation factor 2-alpha kinase 3"/>
    <property type="match status" value="1"/>
</dbReference>
<dbReference type="GO" id="GO:0006986">
    <property type="term" value="P:response to unfolded protein"/>
    <property type="evidence" value="ECO:0007669"/>
    <property type="project" value="UniProtKB-KW"/>
</dbReference>
<evidence type="ECO:0000256" key="3">
    <source>
        <dbReference type="ARBA" id="ARBA00022527"/>
    </source>
</evidence>
<evidence type="ECO:0000256" key="17">
    <source>
        <dbReference type="ARBA" id="ARBA00023230"/>
    </source>
</evidence>
<name>A0A1I8QCG3_STOCA</name>
<evidence type="ECO:0000313" key="25">
    <source>
        <dbReference type="Proteomes" id="UP000095300"/>
    </source>
</evidence>
<dbReference type="Gene3D" id="1.10.510.10">
    <property type="entry name" value="Transferase(Phosphotransferase) domain 1"/>
    <property type="match status" value="1"/>
</dbReference>
<evidence type="ECO:0000256" key="11">
    <source>
        <dbReference type="ARBA" id="ARBA00022840"/>
    </source>
</evidence>
<keyword evidence="4" id="KW-0597">Phosphoprotein</keyword>
<dbReference type="SUPFAM" id="SSF56112">
    <property type="entry name" value="Protein kinase-like (PK-like)"/>
    <property type="match status" value="1"/>
</dbReference>
<protein>
    <recommendedName>
        <fullName evidence="2">non-specific serine/threonine protein kinase</fullName>
        <ecNumber evidence="2">2.7.11.1</ecNumber>
    </recommendedName>
    <alternativeName>
        <fullName evidence="19">PRKR-like endoplasmic reticulum kinase</fullName>
    </alternativeName>
</protein>
<feature type="signal peptide" evidence="22">
    <location>
        <begin position="1"/>
        <end position="28"/>
    </location>
</feature>
<dbReference type="SMART" id="SM00564">
    <property type="entry name" value="PQQ"/>
    <property type="match status" value="2"/>
</dbReference>
<keyword evidence="17" id="KW-0834">Unfolded protein response</keyword>
<feature type="domain" description="Protein kinase" evidence="23">
    <location>
        <begin position="679"/>
        <end position="1163"/>
    </location>
</feature>
<dbReference type="EC" id="2.7.11.1" evidence="2"/>
<comment type="subcellular location">
    <subcellularLocation>
        <location evidence="1">Endoplasmic reticulum membrane</location>
        <topology evidence="1">Single-pass type I membrane protein</topology>
    </subcellularLocation>
</comment>
<evidence type="ECO:0000256" key="20">
    <source>
        <dbReference type="PROSITE-ProRule" id="PRU10141"/>
    </source>
</evidence>
<evidence type="ECO:0000256" key="14">
    <source>
        <dbReference type="ARBA" id="ARBA00023016"/>
    </source>
</evidence>
<evidence type="ECO:0000256" key="6">
    <source>
        <dbReference type="ARBA" id="ARBA00022692"/>
    </source>
</evidence>
<dbReference type="PROSITE" id="PS50011">
    <property type="entry name" value="PROTEIN_KINASE_DOM"/>
    <property type="match status" value="1"/>
</dbReference>
<dbReference type="Pfam" id="PF00069">
    <property type="entry name" value="Pkinase"/>
    <property type="match status" value="2"/>
</dbReference>